<feature type="chain" id="PRO_5046754165" evidence="4">
    <location>
        <begin position="19"/>
        <end position="312"/>
    </location>
</feature>
<accession>A0ABW3D5M6</accession>
<name>A0ABW3D5M6_9BACL</name>
<comment type="similarity">
    <text evidence="2">Belongs to the bacterial solute-binding protein 2 family.</text>
</comment>
<dbReference type="Gene3D" id="3.40.50.2300">
    <property type="match status" value="2"/>
</dbReference>
<evidence type="ECO:0000259" key="5">
    <source>
        <dbReference type="Pfam" id="PF13407"/>
    </source>
</evidence>
<dbReference type="SUPFAM" id="SSF53822">
    <property type="entry name" value="Periplasmic binding protein-like I"/>
    <property type="match status" value="1"/>
</dbReference>
<dbReference type="Proteomes" id="UP001597120">
    <property type="component" value="Unassembled WGS sequence"/>
</dbReference>
<evidence type="ECO:0000256" key="4">
    <source>
        <dbReference type="SAM" id="SignalP"/>
    </source>
</evidence>
<reference evidence="7" key="1">
    <citation type="journal article" date="2019" name="Int. J. Syst. Evol. Microbiol.">
        <title>The Global Catalogue of Microorganisms (GCM) 10K type strain sequencing project: providing services to taxonomists for standard genome sequencing and annotation.</title>
        <authorList>
            <consortium name="The Broad Institute Genomics Platform"/>
            <consortium name="The Broad Institute Genome Sequencing Center for Infectious Disease"/>
            <person name="Wu L."/>
            <person name="Ma J."/>
        </authorList>
    </citation>
    <scope>NUCLEOTIDE SEQUENCE [LARGE SCALE GENOMIC DNA]</scope>
    <source>
        <strain evidence="7">CCUG 57263</strain>
    </source>
</reference>
<proteinExistence type="inferred from homology"/>
<evidence type="ECO:0000313" key="6">
    <source>
        <dbReference type="EMBL" id="MFD0867974.1"/>
    </source>
</evidence>
<sequence>MKRIVTLATVVLMVMVLAVGCAGKSGDDGTKTKTISILTPYLSSVTTNEMVESLKNQAKEKGWKTEVIDTKSDIGQLASRMEDVIMKKVDAIVLVSTDPNQLKEQIERAASKNIPVFGCDSGYIEGMAMNATSDNAAMSKMMSDYLFEKIGDKGNIVVLTHRPHPGVLKRSQTLDEILKEHKDINVLTEQQVQVPGPIENARKQMESILLANKDENSITAVWAGWDEPAIGAAQAIEAAGRSNIIVAGIDGNSQAIEMIKQGTPLKATVKQNFSGMAEIVIGQIDRVFGGGEVEKTEMYAQATLITQENAGQ</sequence>
<keyword evidence="7" id="KW-1185">Reference proteome</keyword>
<dbReference type="Pfam" id="PF13407">
    <property type="entry name" value="Peripla_BP_4"/>
    <property type="match status" value="1"/>
</dbReference>
<evidence type="ECO:0000256" key="2">
    <source>
        <dbReference type="ARBA" id="ARBA00007639"/>
    </source>
</evidence>
<dbReference type="EMBL" id="JBHTIU010000008">
    <property type="protein sequence ID" value="MFD0867974.1"/>
    <property type="molecule type" value="Genomic_DNA"/>
</dbReference>
<dbReference type="PROSITE" id="PS51257">
    <property type="entry name" value="PROKAR_LIPOPROTEIN"/>
    <property type="match status" value="1"/>
</dbReference>
<dbReference type="InterPro" id="IPR028082">
    <property type="entry name" value="Peripla_BP_I"/>
</dbReference>
<dbReference type="RefSeq" id="WP_144932505.1">
    <property type="nucleotide sequence ID" value="NZ_JBHTIU010000008.1"/>
</dbReference>
<protein>
    <submittedName>
        <fullName evidence="6">Sugar ABC transporter substrate-binding protein</fullName>
    </submittedName>
</protein>
<comment type="caution">
    <text evidence="6">The sequence shown here is derived from an EMBL/GenBank/DDBJ whole genome shotgun (WGS) entry which is preliminary data.</text>
</comment>
<dbReference type="PANTHER" id="PTHR46847:SF1">
    <property type="entry name" value="D-ALLOSE-BINDING PERIPLASMIC PROTEIN-RELATED"/>
    <property type="match status" value="1"/>
</dbReference>
<keyword evidence="3 4" id="KW-0732">Signal</keyword>
<feature type="signal peptide" evidence="4">
    <location>
        <begin position="1"/>
        <end position="18"/>
    </location>
</feature>
<evidence type="ECO:0000256" key="1">
    <source>
        <dbReference type="ARBA" id="ARBA00004196"/>
    </source>
</evidence>
<comment type="subcellular location">
    <subcellularLocation>
        <location evidence="1">Cell envelope</location>
    </subcellularLocation>
</comment>
<dbReference type="InterPro" id="IPR025997">
    <property type="entry name" value="SBP_2_dom"/>
</dbReference>
<organism evidence="6 7">
    <name type="scientific">Paenibacillus residui</name>
    <dbReference type="NCBI Taxonomy" id="629724"/>
    <lineage>
        <taxon>Bacteria</taxon>
        <taxon>Bacillati</taxon>
        <taxon>Bacillota</taxon>
        <taxon>Bacilli</taxon>
        <taxon>Bacillales</taxon>
        <taxon>Paenibacillaceae</taxon>
        <taxon>Paenibacillus</taxon>
    </lineage>
</organism>
<dbReference type="PANTHER" id="PTHR46847">
    <property type="entry name" value="D-ALLOSE-BINDING PERIPLASMIC PROTEIN-RELATED"/>
    <property type="match status" value="1"/>
</dbReference>
<gene>
    <name evidence="6" type="ORF">ACFQ03_02350</name>
</gene>
<feature type="domain" description="Periplasmic binding protein" evidence="5">
    <location>
        <begin position="37"/>
        <end position="287"/>
    </location>
</feature>
<evidence type="ECO:0000313" key="7">
    <source>
        <dbReference type="Proteomes" id="UP001597120"/>
    </source>
</evidence>
<evidence type="ECO:0000256" key="3">
    <source>
        <dbReference type="ARBA" id="ARBA00022729"/>
    </source>
</evidence>